<protein>
    <submittedName>
        <fullName evidence="1">Uncharacterized protein</fullName>
    </submittedName>
</protein>
<sequence>MAEDDRRALLTDDEKAILHGEKDVSDSYYYVVVSRVRSKIQKLTNEDLGALEEHDSLADELRDGICGENE</sequence>
<name>L9Y4B2_9EURY</name>
<proteinExistence type="predicted"/>
<gene>
    <name evidence="1" type="ORF">C489_06143</name>
</gene>
<dbReference type="AlphaFoldDB" id="L9Y4B2"/>
<evidence type="ECO:0000313" key="2">
    <source>
        <dbReference type="Proteomes" id="UP000011632"/>
    </source>
</evidence>
<dbReference type="EMBL" id="AOID01000019">
    <property type="protein sequence ID" value="ELY68924.1"/>
    <property type="molecule type" value="Genomic_DNA"/>
</dbReference>
<comment type="caution">
    <text evidence="1">The sequence shown here is derived from an EMBL/GenBank/DDBJ whole genome shotgun (WGS) entry which is preliminary data.</text>
</comment>
<dbReference type="OrthoDB" id="205352at2157"/>
<dbReference type="Proteomes" id="UP000011632">
    <property type="component" value="Unassembled WGS sequence"/>
</dbReference>
<organism evidence="1 2">
    <name type="scientific">Natrinema versiforme JCM 10478</name>
    <dbReference type="NCBI Taxonomy" id="1227496"/>
    <lineage>
        <taxon>Archaea</taxon>
        <taxon>Methanobacteriati</taxon>
        <taxon>Methanobacteriota</taxon>
        <taxon>Stenosarchaea group</taxon>
        <taxon>Halobacteria</taxon>
        <taxon>Halobacteriales</taxon>
        <taxon>Natrialbaceae</taxon>
        <taxon>Natrinema</taxon>
    </lineage>
</organism>
<dbReference type="PATRIC" id="fig|1227496.3.peg.1239"/>
<evidence type="ECO:0000313" key="1">
    <source>
        <dbReference type="EMBL" id="ELY68924.1"/>
    </source>
</evidence>
<reference evidence="1 2" key="1">
    <citation type="journal article" date="2014" name="PLoS Genet.">
        <title>Phylogenetically driven sequencing of extremely halophilic archaea reveals strategies for static and dynamic osmo-response.</title>
        <authorList>
            <person name="Becker E.A."/>
            <person name="Seitzer P.M."/>
            <person name="Tritt A."/>
            <person name="Larsen D."/>
            <person name="Krusor M."/>
            <person name="Yao A.I."/>
            <person name="Wu D."/>
            <person name="Madern D."/>
            <person name="Eisen J.A."/>
            <person name="Darling A.E."/>
            <person name="Facciotti M.T."/>
        </authorList>
    </citation>
    <scope>NUCLEOTIDE SEQUENCE [LARGE SCALE GENOMIC DNA]</scope>
    <source>
        <strain evidence="1 2">JCM 10478</strain>
    </source>
</reference>
<keyword evidence="2" id="KW-1185">Reference proteome</keyword>
<accession>L9Y4B2</accession>